<sequence length="103" mass="11466">MVDQIIKPLSKVFKIQSQLSFKHVAIQPQQQLSIHNFASQESTSSRDKALVGSPRRSIFGSQKRLKASSIVVVQLESATWRSGNGTEGEGITKYWCFSSDKLP</sequence>
<keyword evidence="2" id="KW-1185">Reference proteome</keyword>
<organism evidence="1 2">
    <name type="scientific">Laccaria amethystina LaAM-08-1</name>
    <dbReference type="NCBI Taxonomy" id="1095629"/>
    <lineage>
        <taxon>Eukaryota</taxon>
        <taxon>Fungi</taxon>
        <taxon>Dikarya</taxon>
        <taxon>Basidiomycota</taxon>
        <taxon>Agaricomycotina</taxon>
        <taxon>Agaricomycetes</taxon>
        <taxon>Agaricomycetidae</taxon>
        <taxon>Agaricales</taxon>
        <taxon>Agaricineae</taxon>
        <taxon>Hydnangiaceae</taxon>
        <taxon>Laccaria</taxon>
    </lineage>
</organism>
<reference evidence="2" key="2">
    <citation type="submission" date="2015-01" db="EMBL/GenBank/DDBJ databases">
        <title>Evolutionary Origins and Diversification of the Mycorrhizal Mutualists.</title>
        <authorList>
            <consortium name="DOE Joint Genome Institute"/>
            <consortium name="Mycorrhizal Genomics Consortium"/>
            <person name="Kohler A."/>
            <person name="Kuo A."/>
            <person name="Nagy L.G."/>
            <person name="Floudas D."/>
            <person name="Copeland A."/>
            <person name="Barry K.W."/>
            <person name="Cichocki N."/>
            <person name="Veneault-Fourrey C."/>
            <person name="LaButti K."/>
            <person name="Lindquist E.A."/>
            <person name="Lipzen A."/>
            <person name="Lundell T."/>
            <person name="Morin E."/>
            <person name="Murat C."/>
            <person name="Riley R."/>
            <person name="Ohm R."/>
            <person name="Sun H."/>
            <person name="Tunlid A."/>
            <person name="Henrissat B."/>
            <person name="Grigoriev I.V."/>
            <person name="Hibbett D.S."/>
            <person name="Martin F."/>
        </authorList>
    </citation>
    <scope>NUCLEOTIDE SEQUENCE [LARGE SCALE GENOMIC DNA]</scope>
    <source>
        <strain evidence="2">LaAM-08-1</strain>
    </source>
</reference>
<dbReference type="Proteomes" id="UP000054477">
    <property type="component" value="Unassembled WGS sequence"/>
</dbReference>
<name>A0A0C9YBK2_9AGAR</name>
<protein>
    <submittedName>
        <fullName evidence="1">Uncharacterized protein</fullName>
    </submittedName>
</protein>
<accession>A0A0C9YBK2</accession>
<proteinExistence type="predicted"/>
<gene>
    <name evidence="1" type="ORF">K443DRAFT_673235</name>
</gene>
<dbReference type="HOGENOM" id="CLU_2264173_0_0_1"/>
<evidence type="ECO:0000313" key="1">
    <source>
        <dbReference type="EMBL" id="KIK07657.1"/>
    </source>
</evidence>
<dbReference type="AlphaFoldDB" id="A0A0C9YBK2"/>
<reference evidence="1 2" key="1">
    <citation type="submission" date="2014-04" db="EMBL/GenBank/DDBJ databases">
        <authorList>
            <consortium name="DOE Joint Genome Institute"/>
            <person name="Kuo A."/>
            <person name="Kohler A."/>
            <person name="Nagy L.G."/>
            <person name="Floudas D."/>
            <person name="Copeland A."/>
            <person name="Barry K.W."/>
            <person name="Cichocki N."/>
            <person name="Veneault-Fourrey C."/>
            <person name="LaButti K."/>
            <person name="Lindquist E.A."/>
            <person name="Lipzen A."/>
            <person name="Lundell T."/>
            <person name="Morin E."/>
            <person name="Murat C."/>
            <person name="Sun H."/>
            <person name="Tunlid A."/>
            <person name="Henrissat B."/>
            <person name="Grigoriev I.V."/>
            <person name="Hibbett D.S."/>
            <person name="Martin F."/>
            <person name="Nordberg H.P."/>
            <person name="Cantor M.N."/>
            <person name="Hua S.X."/>
        </authorList>
    </citation>
    <scope>NUCLEOTIDE SEQUENCE [LARGE SCALE GENOMIC DNA]</scope>
    <source>
        <strain evidence="1 2">LaAM-08-1</strain>
    </source>
</reference>
<dbReference type="EMBL" id="KN838546">
    <property type="protein sequence ID" value="KIK07657.1"/>
    <property type="molecule type" value="Genomic_DNA"/>
</dbReference>
<evidence type="ECO:0000313" key="2">
    <source>
        <dbReference type="Proteomes" id="UP000054477"/>
    </source>
</evidence>